<dbReference type="STRING" id="216432.CA2559_12903"/>
<dbReference type="AlphaFoldDB" id="A3UAV3"/>
<dbReference type="SUPFAM" id="SSF52833">
    <property type="entry name" value="Thioredoxin-like"/>
    <property type="match status" value="1"/>
</dbReference>
<accession>A3UAV3</accession>
<evidence type="ECO:0000313" key="2">
    <source>
        <dbReference type="Proteomes" id="UP000002297"/>
    </source>
</evidence>
<dbReference type="Proteomes" id="UP000002297">
    <property type="component" value="Chromosome"/>
</dbReference>
<dbReference type="InterPro" id="IPR022551">
    <property type="entry name" value="BrxC"/>
</dbReference>
<dbReference type="Gene3D" id="3.40.30.10">
    <property type="entry name" value="Glutaredoxin"/>
    <property type="match status" value="1"/>
</dbReference>
<evidence type="ECO:0000313" key="1">
    <source>
        <dbReference type="EMBL" id="EAP86939.1"/>
    </source>
</evidence>
<sequence>MGFFDKFKSSRDIAKEEIKEVPWKLLSDVSQLDKILEESKSKPVGIFKHSTRCGISKMVLRGFEREYDLDDEKASIYMLDLLNYRSISNEIAAKFQVFHESPQFIVLENGQTKNHASHQSISVDQLK</sequence>
<reference evidence="1 2" key="1">
    <citation type="journal article" date="2010" name="J. Bacteriol.">
        <title>The complete genome sequence of Croceibacter atlanticus HTCC2559T.</title>
        <authorList>
            <person name="Oh H.M."/>
            <person name="Kang I."/>
            <person name="Ferriera S."/>
            <person name="Giovannoni S.J."/>
            <person name="Cho J.C."/>
        </authorList>
    </citation>
    <scope>NUCLEOTIDE SEQUENCE [LARGE SCALE GENOMIC DNA]</scope>
    <source>
        <strain evidence="2">ATCC BAA-628 / HTCC2559 / KCTC 12090</strain>
    </source>
</reference>
<dbReference type="NCBIfam" id="TIGR04019">
    <property type="entry name" value="B_thiol_YtxJ"/>
    <property type="match status" value="1"/>
</dbReference>
<dbReference type="RefSeq" id="WP_013188320.1">
    <property type="nucleotide sequence ID" value="NC_014230.1"/>
</dbReference>
<dbReference type="HOGENOM" id="CLU_153787_0_0_10"/>
<keyword evidence="2" id="KW-1185">Reference proteome</keyword>
<dbReference type="Pfam" id="PF11009">
    <property type="entry name" value="BrxC"/>
    <property type="match status" value="1"/>
</dbReference>
<dbReference type="InterPro" id="IPR036249">
    <property type="entry name" value="Thioredoxin-like_sf"/>
</dbReference>
<dbReference type="eggNOG" id="COG3118">
    <property type="taxonomic scope" value="Bacteria"/>
</dbReference>
<proteinExistence type="predicted"/>
<gene>
    <name evidence="1" type="ordered locus">CA2559_12903</name>
</gene>
<name>A3UAV3_CROAH</name>
<protein>
    <submittedName>
        <fullName evidence="1">Hypothetical Cytosolic Protein</fullName>
    </submittedName>
</protein>
<organism evidence="1 2">
    <name type="scientific">Croceibacter atlanticus (strain ATCC BAA-628 / JCM 21780 / CIP 108009 / IAM 15332 / KCTC 12090 / HTCC2559)</name>
    <dbReference type="NCBI Taxonomy" id="216432"/>
    <lineage>
        <taxon>Bacteria</taxon>
        <taxon>Pseudomonadati</taxon>
        <taxon>Bacteroidota</taxon>
        <taxon>Flavobacteriia</taxon>
        <taxon>Flavobacteriales</taxon>
        <taxon>Flavobacteriaceae</taxon>
        <taxon>Croceibacter</taxon>
    </lineage>
</organism>
<dbReference type="KEGG" id="cat:CA2559_12903"/>
<dbReference type="EMBL" id="CP002046">
    <property type="protein sequence ID" value="EAP86939.1"/>
    <property type="molecule type" value="Genomic_DNA"/>
</dbReference>
<dbReference type="OrthoDB" id="677051at2"/>
<dbReference type="GeneID" id="89454293"/>